<evidence type="ECO:0000256" key="6">
    <source>
        <dbReference type="ARBA" id="ARBA00023136"/>
    </source>
</evidence>
<gene>
    <name evidence="9" type="ORF">SAMN05216249_11162</name>
</gene>
<evidence type="ECO:0000313" key="10">
    <source>
        <dbReference type="Proteomes" id="UP000198838"/>
    </source>
</evidence>
<keyword evidence="10" id="KW-1185">Reference proteome</keyword>
<dbReference type="OrthoDB" id="9805788at2"/>
<feature type="transmembrane region" description="Helical" evidence="8">
    <location>
        <begin position="340"/>
        <end position="361"/>
    </location>
</feature>
<dbReference type="EMBL" id="FOJY01000011">
    <property type="protein sequence ID" value="SFB16742.1"/>
    <property type="molecule type" value="Genomic_DNA"/>
</dbReference>
<sequence length="529" mass="61113">MQYNSYMYLFAFLIPVVILYYIIPIKYRWGVLLTASIVFYLFSSKYLIVSILFTSLLVYLAAKNIEDRNLKFKEIKKSLEKPERKLLKEKNEKKNNLVCGLVAIISLGILFFSKYLNFAGNIANSFCRLLNINMQFETVHLLMPLGISFYTLSAIAYVIDVKRGVCEAEKKPLKIFLFLSFFPTVTEGPIERYKNVGKMLSTGHSFDYKTFCFGLQLMMWGLFKKIVVADNLNRYVMVVFRDYKNFGNWVIILMVLVYTLELYADFSGCIDIARGSAELFGIELSENFKQPFVSKTVNEFWQRWNITLGSFLRDYVFYPVSLSTGFQNLSKKSKKVFNNYYATTVPMIFALFMVWLCNGLWHGSEVKYVVYGLYYYAILTLGLLLEPLFKKIFESLNINRESKGYQRCQIARTFILVNIGMMIFNSKDIASAKEMFFAMFKPSAISNIPQELLNTGMQSPAMVLLFIIPVIIFAFVGHFHEQGISIREYLAQKPLFYRWSFYLAGVAVIISLGAYGVGFKGADFIYAQF</sequence>
<feature type="transmembrane region" description="Helical" evidence="8">
    <location>
        <begin position="461"/>
        <end position="479"/>
    </location>
</feature>
<dbReference type="STRING" id="1120918.SAMN05216249_11162"/>
<evidence type="ECO:0000256" key="7">
    <source>
        <dbReference type="PIRNR" id="PIRNR016636"/>
    </source>
</evidence>
<keyword evidence="5 8" id="KW-1133">Transmembrane helix</keyword>
<protein>
    <submittedName>
        <fullName evidence="9">D-alanyl-lipoteichoic acid acyltransferase DltB, MBOAT superfamily</fullName>
    </submittedName>
</protein>
<dbReference type="InterPro" id="IPR028362">
    <property type="entry name" value="AlgI"/>
</dbReference>
<comment type="similarity">
    <text evidence="2 7">Belongs to the membrane-bound acyltransferase family.</text>
</comment>
<proteinExistence type="inferred from homology"/>
<dbReference type="Proteomes" id="UP000198838">
    <property type="component" value="Unassembled WGS sequence"/>
</dbReference>
<feature type="transmembrane region" description="Helical" evidence="8">
    <location>
        <begin position="373"/>
        <end position="389"/>
    </location>
</feature>
<dbReference type="PIRSF" id="PIRSF016636">
    <property type="entry name" value="AlgI_DltB"/>
    <property type="match status" value="1"/>
</dbReference>
<dbReference type="InterPro" id="IPR024194">
    <property type="entry name" value="Ac/AlaTfrase_AlgI/DltB"/>
</dbReference>
<dbReference type="GO" id="GO:0005886">
    <property type="term" value="C:plasma membrane"/>
    <property type="evidence" value="ECO:0007669"/>
    <property type="project" value="UniProtKB-SubCell"/>
</dbReference>
<feature type="transmembrane region" description="Helical" evidence="8">
    <location>
        <begin position="97"/>
        <end position="118"/>
    </location>
</feature>
<dbReference type="GO" id="GO:0042121">
    <property type="term" value="P:alginic acid biosynthetic process"/>
    <property type="evidence" value="ECO:0007669"/>
    <property type="project" value="InterPro"/>
</dbReference>
<name>A0A1I0YU55_9FIRM</name>
<feature type="transmembrane region" description="Helical" evidence="8">
    <location>
        <begin position="138"/>
        <end position="159"/>
    </location>
</feature>
<dbReference type="InterPro" id="IPR004299">
    <property type="entry name" value="MBOAT_fam"/>
</dbReference>
<evidence type="ECO:0000256" key="3">
    <source>
        <dbReference type="ARBA" id="ARBA00022475"/>
    </source>
</evidence>
<evidence type="ECO:0000256" key="2">
    <source>
        <dbReference type="ARBA" id="ARBA00010323"/>
    </source>
</evidence>
<feature type="transmembrane region" description="Helical" evidence="8">
    <location>
        <begin position="37"/>
        <end position="62"/>
    </location>
</feature>
<feature type="transmembrane region" description="Helical" evidence="8">
    <location>
        <begin position="7"/>
        <end position="25"/>
    </location>
</feature>
<keyword evidence="3 7" id="KW-1003">Cell membrane</keyword>
<accession>A0A1I0YU55</accession>
<dbReference type="RefSeq" id="WP_092872713.1">
    <property type="nucleotide sequence ID" value="NZ_FOJY01000011.1"/>
</dbReference>
<keyword evidence="4 8" id="KW-0812">Transmembrane</keyword>
<keyword evidence="7 9" id="KW-0808">Transferase</keyword>
<evidence type="ECO:0000256" key="1">
    <source>
        <dbReference type="ARBA" id="ARBA00004651"/>
    </source>
</evidence>
<dbReference type="PIRSF" id="PIRSF500217">
    <property type="entry name" value="AlgI"/>
    <property type="match status" value="1"/>
</dbReference>
<comment type="subcellular location">
    <subcellularLocation>
        <location evidence="1">Cell membrane</location>
        <topology evidence="1">Multi-pass membrane protein</topology>
    </subcellularLocation>
</comment>
<evidence type="ECO:0000256" key="8">
    <source>
        <dbReference type="SAM" id="Phobius"/>
    </source>
</evidence>
<dbReference type="GO" id="GO:0016746">
    <property type="term" value="F:acyltransferase activity"/>
    <property type="evidence" value="ECO:0007669"/>
    <property type="project" value="UniProtKB-KW"/>
</dbReference>
<evidence type="ECO:0000256" key="4">
    <source>
        <dbReference type="ARBA" id="ARBA00022692"/>
    </source>
</evidence>
<feature type="transmembrane region" description="Helical" evidence="8">
    <location>
        <begin position="499"/>
        <end position="519"/>
    </location>
</feature>
<organism evidence="9 10">
    <name type="scientific">Acetitomaculum ruminis DSM 5522</name>
    <dbReference type="NCBI Taxonomy" id="1120918"/>
    <lineage>
        <taxon>Bacteria</taxon>
        <taxon>Bacillati</taxon>
        <taxon>Bacillota</taxon>
        <taxon>Clostridia</taxon>
        <taxon>Lachnospirales</taxon>
        <taxon>Lachnospiraceae</taxon>
        <taxon>Acetitomaculum</taxon>
    </lineage>
</organism>
<reference evidence="9 10" key="1">
    <citation type="submission" date="2016-10" db="EMBL/GenBank/DDBJ databases">
        <authorList>
            <person name="de Groot N.N."/>
        </authorList>
    </citation>
    <scope>NUCLEOTIDE SEQUENCE [LARGE SCALE GENOMIC DNA]</scope>
    <source>
        <strain evidence="9 10">DSM 5522</strain>
    </source>
</reference>
<dbReference type="InterPro" id="IPR051085">
    <property type="entry name" value="MB_O-acyltransferase"/>
</dbReference>
<evidence type="ECO:0000256" key="5">
    <source>
        <dbReference type="ARBA" id="ARBA00022989"/>
    </source>
</evidence>
<dbReference type="Pfam" id="PF03062">
    <property type="entry name" value="MBOAT"/>
    <property type="match status" value="1"/>
</dbReference>
<dbReference type="PANTHER" id="PTHR13285:SF18">
    <property type="entry name" value="PROTEIN-CYSTEINE N-PALMITOYLTRANSFERASE RASP"/>
    <property type="match status" value="1"/>
</dbReference>
<dbReference type="AlphaFoldDB" id="A0A1I0YU55"/>
<evidence type="ECO:0000313" key="9">
    <source>
        <dbReference type="EMBL" id="SFB16742.1"/>
    </source>
</evidence>
<keyword evidence="7 9" id="KW-0012">Acyltransferase</keyword>
<dbReference type="PANTHER" id="PTHR13285">
    <property type="entry name" value="ACYLTRANSFERASE"/>
    <property type="match status" value="1"/>
</dbReference>
<feature type="transmembrane region" description="Helical" evidence="8">
    <location>
        <begin position="410"/>
        <end position="426"/>
    </location>
</feature>
<keyword evidence="6 7" id="KW-0472">Membrane</keyword>